<name>A0A7W8D600_9GAMM</name>
<protein>
    <submittedName>
        <fullName evidence="2">Steroid 5-alpha reductase family enzyme</fullName>
    </submittedName>
</protein>
<evidence type="ECO:0000313" key="2">
    <source>
        <dbReference type="EMBL" id="MBB5207346.1"/>
    </source>
</evidence>
<dbReference type="EMBL" id="JACHHP010000001">
    <property type="protein sequence ID" value="MBB5207346.1"/>
    <property type="molecule type" value="Genomic_DNA"/>
</dbReference>
<accession>A0A7W8D600</accession>
<organism evidence="2 3">
    <name type="scientific">Chiayiivirga flava</name>
    <dbReference type="NCBI Taxonomy" id="659595"/>
    <lineage>
        <taxon>Bacteria</taxon>
        <taxon>Pseudomonadati</taxon>
        <taxon>Pseudomonadota</taxon>
        <taxon>Gammaproteobacteria</taxon>
        <taxon>Lysobacterales</taxon>
        <taxon>Lysobacteraceae</taxon>
        <taxon>Chiayiivirga</taxon>
    </lineage>
</organism>
<dbReference type="AlphaFoldDB" id="A0A7W8D600"/>
<evidence type="ECO:0000313" key="3">
    <source>
        <dbReference type="Proteomes" id="UP000521199"/>
    </source>
</evidence>
<feature type="transmembrane region" description="Helical" evidence="1">
    <location>
        <begin position="6"/>
        <end position="23"/>
    </location>
</feature>
<comment type="caution">
    <text evidence="2">The sequence shown here is derived from an EMBL/GenBank/DDBJ whole genome shotgun (WGS) entry which is preliminary data.</text>
</comment>
<keyword evidence="1" id="KW-0472">Membrane</keyword>
<keyword evidence="1" id="KW-1133">Transmembrane helix</keyword>
<proteinExistence type="predicted"/>
<dbReference type="PANTHER" id="PTHR32251:SF23">
    <property type="entry name" value="3-OXO-5-ALPHA-STEROID 4-DEHYDROGENASE (DUF1295)"/>
    <property type="match status" value="1"/>
</dbReference>
<dbReference type="Proteomes" id="UP000521199">
    <property type="component" value="Unassembled WGS sequence"/>
</dbReference>
<reference evidence="2 3" key="1">
    <citation type="submission" date="2020-08" db="EMBL/GenBank/DDBJ databases">
        <title>Genomic Encyclopedia of Type Strains, Phase IV (KMG-IV): sequencing the most valuable type-strain genomes for metagenomic binning, comparative biology and taxonomic classification.</title>
        <authorList>
            <person name="Goeker M."/>
        </authorList>
    </citation>
    <scope>NUCLEOTIDE SEQUENCE [LARGE SCALE GENOMIC DNA]</scope>
    <source>
        <strain evidence="2 3">DSM 24163</strain>
    </source>
</reference>
<dbReference type="Gene3D" id="1.20.120.1630">
    <property type="match status" value="1"/>
</dbReference>
<dbReference type="PROSITE" id="PS50244">
    <property type="entry name" value="S5A_REDUCTASE"/>
    <property type="match status" value="1"/>
</dbReference>
<dbReference type="PANTHER" id="PTHR32251">
    <property type="entry name" value="3-OXO-5-ALPHA-STEROID 4-DEHYDROGENASE"/>
    <property type="match status" value="1"/>
</dbReference>
<feature type="transmembrane region" description="Helical" evidence="1">
    <location>
        <begin position="105"/>
        <end position="127"/>
    </location>
</feature>
<dbReference type="RefSeq" id="WP_183959858.1">
    <property type="nucleotide sequence ID" value="NZ_JACHHP010000001.1"/>
</dbReference>
<sequence>MTILHAATILFAVAVAVMTIAWWRQTKTRNAGFVDVVWASLVGGAAVFYAVVGHGATAPRIALAALAGLWALRLASHLYRRVSHEPEDGRYAYLREHWNDDQRKFFGMFMAQALLVMFFSVPFAVVASNPQTHAFNIGLAVAIWLVSLGGESIADRQLAAWRTDPANRGRTCRSGLWRYSRHPNYFFEWTHWFAYVALAIGAPNWWLSLFGPAAMLFSLVWLTGIPFVEAQSLRSRGDDYRRYQRETSVFIPWFPKKGAPDPIHPLT</sequence>
<dbReference type="InterPro" id="IPR010721">
    <property type="entry name" value="UstE-like"/>
</dbReference>
<gene>
    <name evidence="2" type="ORF">HNQ52_000862</name>
</gene>
<feature type="transmembrane region" description="Helical" evidence="1">
    <location>
        <begin position="133"/>
        <end position="154"/>
    </location>
</feature>
<evidence type="ECO:0000256" key="1">
    <source>
        <dbReference type="SAM" id="Phobius"/>
    </source>
</evidence>
<dbReference type="Pfam" id="PF06966">
    <property type="entry name" value="DUF1295"/>
    <property type="match status" value="1"/>
</dbReference>
<feature type="transmembrane region" description="Helical" evidence="1">
    <location>
        <begin position="209"/>
        <end position="228"/>
    </location>
</feature>
<feature type="transmembrane region" description="Helical" evidence="1">
    <location>
        <begin position="58"/>
        <end position="75"/>
    </location>
</feature>
<keyword evidence="1" id="KW-0812">Transmembrane</keyword>
<keyword evidence="3" id="KW-1185">Reference proteome</keyword>
<feature type="transmembrane region" description="Helical" evidence="1">
    <location>
        <begin position="185"/>
        <end position="203"/>
    </location>
</feature>
<feature type="transmembrane region" description="Helical" evidence="1">
    <location>
        <begin position="30"/>
        <end position="52"/>
    </location>
</feature>
<dbReference type="GO" id="GO:0016020">
    <property type="term" value="C:membrane"/>
    <property type="evidence" value="ECO:0007669"/>
    <property type="project" value="TreeGrafter"/>
</dbReference>